<evidence type="ECO:0000313" key="3">
    <source>
        <dbReference type="Proteomes" id="UP000000226"/>
    </source>
</evidence>
<name>V7B048_PHAVU</name>
<evidence type="ECO:0000256" key="1">
    <source>
        <dbReference type="SAM" id="Coils"/>
    </source>
</evidence>
<accession>V7B048</accession>
<dbReference type="AlphaFoldDB" id="V7B048"/>
<dbReference type="Gramene" id="ESW09861">
    <property type="protein sequence ID" value="ESW09861"/>
    <property type="gene ID" value="PHAVU_009G162400g"/>
</dbReference>
<evidence type="ECO:0000313" key="2">
    <source>
        <dbReference type="EMBL" id="ESW09861.1"/>
    </source>
</evidence>
<keyword evidence="3" id="KW-1185">Reference proteome</keyword>
<gene>
    <name evidence="2" type="ORF">PHAVU_009G162400g</name>
</gene>
<protein>
    <submittedName>
        <fullName evidence="2">Uncharacterized protein</fullName>
    </submittedName>
</protein>
<proteinExistence type="predicted"/>
<reference evidence="3" key="1">
    <citation type="journal article" date="2014" name="Nat. Genet.">
        <title>A reference genome for common bean and genome-wide analysis of dual domestications.</title>
        <authorList>
            <person name="Schmutz J."/>
            <person name="McClean P.E."/>
            <person name="Mamidi S."/>
            <person name="Wu G.A."/>
            <person name="Cannon S.B."/>
            <person name="Grimwood J."/>
            <person name="Jenkins J."/>
            <person name="Shu S."/>
            <person name="Song Q."/>
            <person name="Chavarro C."/>
            <person name="Torres-Torres M."/>
            <person name="Geffroy V."/>
            <person name="Moghaddam S.M."/>
            <person name="Gao D."/>
            <person name="Abernathy B."/>
            <person name="Barry K."/>
            <person name="Blair M."/>
            <person name="Brick M.A."/>
            <person name="Chovatia M."/>
            <person name="Gepts P."/>
            <person name="Goodstein D.M."/>
            <person name="Gonzales M."/>
            <person name="Hellsten U."/>
            <person name="Hyten D.L."/>
            <person name="Jia G."/>
            <person name="Kelly J.D."/>
            <person name="Kudrna D."/>
            <person name="Lee R."/>
            <person name="Richard M.M."/>
            <person name="Miklas P.N."/>
            <person name="Osorno J.M."/>
            <person name="Rodrigues J."/>
            <person name="Thareau V."/>
            <person name="Urrea C.A."/>
            <person name="Wang M."/>
            <person name="Yu Y."/>
            <person name="Zhang M."/>
            <person name="Wing R.A."/>
            <person name="Cregan P.B."/>
            <person name="Rokhsar D.S."/>
            <person name="Jackson S.A."/>
        </authorList>
    </citation>
    <scope>NUCLEOTIDE SEQUENCE [LARGE SCALE GENOMIC DNA]</scope>
    <source>
        <strain evidence="3">cv. G19833</strain>
    </source>
</reference>
<dbReference type="Proteomes" id="UP000000226">
    <property type="component" value="Chromosome 9"/>
</dbReference>
<dbReference type="EMBL" id="CM002296">
    <property type="protein sequence ID" value="ESW09861.1"/>
    <property type="molecule type" value="Genomic_DNA"/>
</dbReference>
<organism evidence="2 3">
    <name type="scientific">Phaseolus vulgaris</name>
    <name type="common">Kidney bean</name>
    <name type="synonym">French bean</name>
    <dbReference type="NCBI Taxonomy" id="3885"/>
    <lineage>
        <taxon>Eukaryota</taxon>
        <taxon>Viridiplantae</taxon>
        <taxon>Streptophyta</taxon>
        <taxon>Embryophyta</taxon>
        <taxon>Tracheophyta</taxon>
        <taxon>Spermatophyta</taxon>
        <taxon>Magnoliopsida</taxon>
        <taxon>eudicotyledons</taxon>
        <taxon>Gunneridae</taxon>
        <taxon>Pentapetalae</taxon>
        <taxon>rosids</taxon>
        <taxon>fabids</taxon>
        <taxon>Fabales</taxon>
        <taxon>Fabaceae</taxon>
        <taxon>Papilionoideae</taxon>
        <taxon>50 kb inversion clade</taxon>
        <taxon>NPAAA clade</taxon>
        <taxon>indigoferoid/millettioid clade</taxon>
        <taxon>Phaseoleae</taxon>
        <taxon>Phaseolus</taxon>
    </lineage>
</organism>
<sequence length="123" mass="13953">MSEFNSLEGFRSLSPLKRKVYWLPHYLVVGLVEMLSWSLVMSQTVGDTLERNSAIVVANLKTELDESSNSLKATLEALGMLDQKLRQVNAEVDKVKSRMAVLETELDTEKVDRHRVEEEATTK</sequence>
<feature type="coiled-coil region" evidence="1">
    <location>
        <begin position="57"/>
        <end position="119"/>
    </location>
</feature>
<keyword evidence="1" id="KW-0175">Coiled coil</keyword>